<dbReference type="PANTHER" id="PTHR43708:SF5">
    <property type="entry name" value="CONSERVED EXPRESSED OXIDOREDUCTASE (EUROFUNG)-RELATED"/>
    <property type="match status" value="1"/>
</dbReference>
<name>A0AAW0YJN7_9TREE</name>
<evidence type="ECO:0000313" key="6">
    <source>
        <dbReference type="Proteomes" id="UP001388673"/>
    </source>
</evidence>
<dbReference type="PANTHER" id="PTHR43708">
    <property type="entry name" value="CONSERVED EXPRESSED OXIDOREDUCTASE (EUROFUNG)"/>
    <property type="match status" value="1"/>
</dbReference>
<dbReference type="InterPro" id="IPR055170">
    <property type="entry name" value="GFO_IDH_MocA-like_dom"/>
</dbReference>
<gene>
    <name evidence="5" type="ORF">IAR55_005746</name>
</gene>
<dbReference type="GeneID" id="92183004"/>
<evidence type="ECO:0000259" key="3">
    <source>
        <dbReference type="Pfam" id="PF01408"/>
    </source>
</evidence>
<dbReference type="InterPro" id="IPR051317">
    <property type="entry name" value="Gfo/Idh/MocA_oxidoreduct"/>
</dbReference>
<dbReference type="EMBL" id="JBCAWK010000011">
    <property type="protein sequence ID" value="KAK8846659.1"/>
    <property type="molecule type" value="Genomic_DNA"/>
</dbReference>
<dbReference type="RefSeq" id="XP_066800609.1">
    <property type="nucleotide sequence ID" value="XM_066948836.1"/>
</dbReference>
<dbReference type="Pfam" id="PF01408">
    <property type="entry name" value="GFO_IDH_MocA"/>
    <property type="match status" value="1"/>
</dbReference>
<accession>A0AAW0YJN7</accession>
<dbReference type="InterPro" id="IPR036291">
    <property type="entry name" value="NAD(P)-bd_dom_sf"/>
</dbReference>
<evidence type="ECO:0000256" key="1">
    <source>
        <dbReference type="ARBA" id="ARBA00010928"/>
    </source>
</evidence>
<evidence type="ECO:0000259" key="4">
    <source>
        <dbReference type="Pfam" id="PF22725"/>
    </source>
</evidence>
<dbReference type="Gene3D" id="3.40.50.720">
    <property type="entry name" value="NAD(P)-binding Rossmann-like Domain"/>
    <property type="match status" value="1"/>
</dbReference>
<evidence type="ECO:0000256" key="2">
    <source>
        <dbReference type="ARBA" id="ARBA00023002"/>
    </source>
</evidence>
<protein>
    <recommendedName>
        <fullName evidence="7">Oxidoreductase</fullName>
    </recommendedName>
</protein>
<dbReference type="Pfam" id="PF22725">
    <property type="entry name" value="GFO_IDH_MocA_C3"/>
    <property type="match status" value="1"/>
</dbReference>
<dbReference type="GO" id="GO:0000166">
    <property type="term" value="F:nucleotide binding"/>
    <property type="evidence" value="ECO:0007669"/>
    <property type="project" value="InterPro"/>
</dbReference>
<comment type="caution">
    <text evidence="5">The sequence shown here is derived from an EMBL/GenBank/DDBJ whole genome shotgun (WGS) entry which is preliminary data.</text>
</comment>
<evidence type="ECO:0000313" key="5">
    <source>
        <dbReference type="EMBL" id="KAK8846659.1"/>
    </source>
</evidence>
<sequence>MSPPIQRRANPGSPLITSILGTGMSLSVFHQPIVSLLDHQFKLHSIFERTPKGRLDRMREEGKLQGVKVVRSLDDVVQDDEVELVVVSTPNNTHHEFTKSALNAGKHVLVEKPICPTLAQAKELYDLAESKGLILGVYQNRRWDSDFLTLKSIIDSGKIGTPIELISSFDRYRPLPPDSSRGANWKETPGESNNAIYNLGSHLIDQAVVLFGQPETVGCRCVDQRGIGLEESFVLDLHYPPSPPSSCPRTITLRASILSASPHQLRFLLKCTKGSYAKYTLPSSHPALKGLKSPATHEGFMTEPAAGWGSLYVADEEKDGTGFSEEKAPAVKGDYPDLYSNLFEAIDTGDRDTLAVKGDEVLAVLKIIELGLKSSEEGKVQKFE</sequence>
<dbReference type="AlphaFoldDB" id="A0AAW0YJN7"/>
<feature type="domain" description="Gfo/Idh/MocA-like oxidoreductase N-terminal" evidence="3">
    <location>
        <begin position="19"/>
        <end position="138"/>
    </location>
</feature>
<dbReference type="Gene3D" id="3.30.360.10">
    <property type="entry name" value="Dihydrodipicolinate Reductase, domain 2"/>
    <property type="match status" value="1"/>
</dbReference>
<keyword evidence="2" id="KW-0560">Oxidoreductase</keyword>
<evidence type="ECO:0008006" key="7">
    <source>
        <dbReference type="Google" id="ProtNLM"/>
    </source>
</evidence>
<dbReference type="KEGG" id="kne:92183004"/>
<organism evidence="5 6">
    <name type="scientific">Kwoniella newhampshirensis</name>
    <dbReference type="NCBI Taxonomy" id="1651941"/>
    <lineage>
        <taxon>Eukaryota</taxon>
        <taxon>Fungi</taxon>
        <taxon>Dikarya</taxon>
        <taxon>Basidiomycota</taxon>
        <taxon>Agaricomycotina</taxon>
        <taxon>Tremellomycetes</taxon>
        <taxon>Tremellales</taxon>
        <taxon>Cryptococcaceae</taxon>
        <taxon>Kwoniella</taxon>
    </lineage>
</organism>
<reference evidence="5 6" key="1">
    <citation type="journal article" date="2024" name="bioRxiv">
        <title>Comparative genomics of Cryptococcus and Kwoniella reveals pathogenesis evolution and contrasting karyotype dynamics via intercentromeric recombination or chromosome fusion.</title>
        <authorList>
            <person name="Coelho M.A."/>
            <person name="David-Palma M."/>
            <person name="Shea T."/>
            <person name="Bowers K."/>
            <person name="McGinley-Smith S."/>
            <person name="Mohammad A.W."/>
            <person name="Gnirke A."/>
            <person name="Yurkov A.M."/>
            <person name="Nowrousian M."/>
            <person name="Sun S."/>
            <person name="Cuomo C.A."/>
            <person name="Heitman J."/>
        </authorList>
    </citation>
    <scope>NUCLEOTIDE SEQUENCE [LARGE SCALE GENOMIC DNA]</scope>
    <source>
        <strain evidence="5 6">CBS 13917</strain>
    </source>
</reference>
<keyword evidence="6" id="KW-1185">Reference proteome</keyword>
<comment type="similarity">
    <text evidence="1">Belongs to the Gfo/Idh/MocA family.</text>
</comment>
<dbReference type="InterPro" id="IPR000683">
    <property type="entry name" value="Gfo/Idh/MocA-like_OxRdtase_N"/>
</dbReference>
<proteinExistence type="inferred from homology"/>
<dbReference type="SUPFAM" id="SSF51735">
    <property type="entry name" value="NAD(P)-binding Rossmann-fold domains"/>
    <property type="match status" value="1"/>
</dbReference>
<dbReference type="GO" id="GO:0016491">
    <property type="term" value="F:oxidoreductase activity"/>
    <property type="evidence" value="ECO:0007669"/>
    <property type="project" value="UniProtKB-KW"/>
</dbReference>
<feature type="domain" description="GFO/IDH/MocA-like oxidoreductase" evidence="4">
    <location>
        <begin position="147"/>
        <end position="276"/>
    </location>
</feature>
<dbReference type="Proteomes" id="UP001388673">
    <property type="component" value="Unassembled WGS sequence"/>
</dbReference>